<evidence type="ECO:0000313" key="10">
    <source>
        <dbReference type="EMBL" id="MCL7041968.1"/>
    </source>
</evidence>
<dbReference type="EMBL" id="JAJJMA010229735">
    <property type="protein sequence ID" value="MCL7041968.1"/>
    <property type="molecule type" value="Genomic_DNA"/>
</dbReference>
<evidence type="ECO:0000256" key="6">
    <source>
        <dbReference type="ARBA" id="ARBA00023242"/>
    </source>
</evidence>
<organism evidence="10 11">
    <name type="scientific">Papaver nudicaule</name>
    <name type="common">Iceland poppy</name>
    <dbReference type="NCBI Taxonomy" id="74823"/>
    <lineage>
        <taxon>Eukaryota</taxon>
        <taxon>Viridiplantae</taxon>
        <taxon>Streptophyta</taxon>
        <taxon>Embryophyta</taxon>
        <taxon>Tracheophyta</taxon>
        <taxon>Spermatophyta</taxon>
        <taxon>Magnoliopsida</taxon>
        <taxon>Ranunculales</taxon>
        <taxon>Papaveraceae</taxon>
        <taxon>Papaveroideae</taxon>
        <taxon>Papaver</taxon>
    </lineage>
</organism>
<dbReference type="Proteomes" id="UP001177140">
    <property type="component" value="Unassembled WGS sequence"/>
</dbReference>
<dbReference type="GO" id="GO:0000398">
    <property type="term" value="P:mRNA splicing, via spliceosome"/>
    <property type="evidence" value="ECO:0007669"/>
    <property type="project" value="UniProtKB-UniRule"/>
</dbReference>
<dbReference type="PANTHER" id="PTHR12942">
    <property type="entry name" value="STEP II SPLICING FACTOR SLU7"/>
    <property type="match status" value="1"/>
</dbReference>
<comment type="subunit">
    <text evidence="7">Associated with the spliceosome.</text>
</comment>
<feature type="domain" description="Pre-mRNA-splicing factor SLU7" evidence="9">
    <location>
        <begin position="1"/>
        <end position="112"/>
    </location>
</feature>
<keyword evidence="11" id="KW-1185">Reference proteome</keyword>
<accession>A0AA42AUX8</accession>
<dbReference type="Pfam" id="PF11708">
    <property type="entry name" value="Slu7"/>
    <property type="match status" value="1"/>
</dbReference>
<evidence type="ECO:0000256" key="2">
    <source>
        <dbReference type="ARBA" id="ARBA00007203"/>
    </source>
</evidence>
<keyword evidence="5 7" id="KW-0508">mRNA splicing</keyword>
<keyword evidence="3 7" id="KW-0507">mRNA processing</keyword>
<comment type="subcellular location">
    <subcellularLocation>
        <location evidence="1 7">Nucleus</location>
    </subcellularLocation>
</comment>
<dbReference type="GO" id="GO:0005681">
    <property type="term" value="C:spliceosomal complex"/>
    <property type="evidence" value="ECO:0007669"/>
    <property type="project" value="UniProtKB-UniRule"/>
</dbReference>
<feature type="region of interest" description="Disordered" evidence="8">
    <location>
        <begin position="1"/>
        <end position="42"/>
    </location>
</feature>
<evidence type="ECO:0000256" key="8">
    <source>
        <dbReference type="SAM" id="MobiDB-lite"/>
    </source>
</evidence>
<name>A0AA42AUX8_PAPNU</name>
<dbReference type="InterPro" id="IPR021715">
    <property type="entry name" value="Slu7_dom"/>
</dbReference>
<evidence type="ECO:0000256" key="4">
    <source>
        <dbReference type="ARBA" id="ARBA00022728"/>
    </source>
</evidence>
<comment type="caution">
    <text evidence="10">The sequence shown here is derived from an EMBL/GenBank/DDBJ whole genome shotgun (WGS) entry which is preliminary data.</text>
</comment>
<dbReference type="PANTHER" id="PTHR12942:SF2">
    <property type="entry name" value="PRE-MRNA-SPLICING FACTOR SLU7"/>
    <property type="match status" value="1"/>
</dbReference>
<protein>
    <recommendedName>
        <fullName evidence="7">Pre-mRNA-splicing factor SLU7</fullName>
    </recommendedName>
</protein>
<evidence type="ECO:0000256" key="3">
    <source>
        <dbReference type="ARBA" id="ARBA00022664"/>
    </source>
</evidence>
<feature type="compositionally biased region" description="Low complexity" evidence="8">
    <location>
        <begin position="1"/>
        <end position="14"/>
    </location>
</feature>
<gene>
    <name evidence="10" type="ORF">MKW94_010604</name>
</gene>
<evidence type="ECO:0000259" key="9">
    <source>
        <dbReference type="Pfam" id="PF11708"/>
    </source>
</evidence>
<sequence>MRENPNPDNDPNENLYAGDNKKQGNWTGIGSSDKGQDVHPQAAPSKAELLYKSFKISKGILNAKNKDAIMQNERQVEYDRTGRIIKGFEMAITRSKYEEELYINNHTTVWGSWWKAHQWGYKCCKQMIKNSYCTCAAGIEASEAATDLMKANTVRKETSEEPAPAEGNKVKLAPWGTDVPEDLVLDPKRLNEWNDEVTAEDMEACRMKKVHHDDPMKDFIRSAKPL</sequence>
<dbReference type="AlphaFoldDB" id="A0AA42AUX8"/>
<dbReference type="GO" id="GO:0030628">
    <property type="term" value="F:pre-mRNA 3'-splice site binding"/>
    <property type="evidence" value="ECO:0007669"/>
    <property type="project" value="UniProtKB-UniRule"/>
</dbReference>
<keyword evidence="4 7" id="KW-0747">Spliceosome</keyword>
<keyword evidence="6 7" id="KW-0539">Nucleus</keyword>
<proteinExistence type="inferred from homology"/>
<evidence type="ECO:0000256" key="5">
    <source>
        <dbReference type="ARBA" id="ARBA00023187"/>
    </source>
</evidence>
<evidence type="ECO:0000256" key="7">
    <source>
        <dbReference type="RuleBase" id="RU367071"/>
    </source>
</evidence>
<comment type="function">
    <text evidence="7">Involved in pre-mRNA splicing.</text>
</comment>
<evidence type="ECO:0000256" key="1">
    <source>
        <dbReference type="ARBA" id="ARBA00004123"/>
    </source>
</evidence>
<reference evidence="10" key="1">
    <citation type="submission" date="2022-03" db="EMBL/GenBank/DDBJ databases">
        <title>A functionally conserved STORR gene fusion in Papaver species that diverged 16.8 million years ago.</title>
        <authorList>
            <person name="Catania T."/>
        </authorList>
    </citation>
    <scope>NUCLEOTIDE SEQUENCE</scope>
    <source>
        <strain evidence="10">S-191538</strain>
    </source>
</reference>
<comment type="similarity">
    <text evidence="2 7">Belongs to the SLU7 family.</text>
</comment>
<evidence type="ECO:0000313" key="11">
    <source>
        <dbReference type="Proteomes" id="UP001177140"/>
    </source>
</evidence>
<dbReference type="InterPro" id="IPR039974">
    <property type="entry name" value="Splicing_factor_SLU7"/>
</dbReference>